<dbReference type="Proteomes" id="UP000634780">
    <property type="component" value="Unassembled WGS sequence"/>
</dbReference>
<protein>
    <recommendedName>
        <fullName evidence="4">DUF4190 domain-containing protein</fullName>
    </recommendedName>
</protein>
<organism evidence="2 3">
    <name type="scientific">Streptomyces flavofungini</name>
    <dbReference type="NCBI Taxonomy" id="68200"/>
    <lineage>
        <taxon>Bacteria</taxon>
        <taxon>Bacillati</taxon>
        <taxon>Actinomycetota</taxon>
        <taxon>Actinomycetes</taxon>
        <taxon>Kitasatosporales</taxon>
        <taxon>Streptomycetaceae</taxon>
        <taxon>Streptomyces</taxon>
    </lineage>
</organism>
<sequence>MPRNALAAATAEETAREPFGETPRTTSPDASRPSAKGPLNGLATLALAYGTLSVVGALFPPVRTVTGTVPVPALVLGVTGWANAHRMHGAGRKQAMAGLATGLTGLVLMLCTL</sequence>
<dbReference type="EMBL" id="JAEKOZ010000010">
    <property type="protein sequence ID" value="MBJ3809145.1"/>
    <property type="molecule type" value="Genomic_DNA"/>
</dbReference>
<comment type="caution">
    <text evidence="2">The sequence shown here is derived from an EMBL/GenBank/DDBJ whole genome shotgun (WGS) entry which is preliminary data.</text>
</comment>
<reference evidence="2 3" key="1">
    <citation type="submission" date="2020-12" db="EMBL/GenBank/DDBJ databases">
        <title>Streptomyces typhae sp. nov., a novel endophytic actinomycete isolated from the root of cattail pollen (Typha angustifolia L.).</title>
        <authorList>
            <person name="Peng C."/>
            <person name="Liu C."/>
        </authorList>
    </citation>
    <scope>NUCLEOTIDE SEQUENCE [LARGE SCALE GENOMIC DNA]</scope>
    <source>
        <strain evidence="2 3">JCM 4753</strain>
    </source>
</reference>
<keyword evidence="3" id="KW-1185">Reference proteome</keyword>
<evidence type="ECO:0000313" key="2">
    <source>
        <dbReference type="EMBL" id="MBJ3809145.1"/>
    </source>
</evidence>
<proteinExistence type="predicted"/>
<evidence type="ECO:0000256" key="1">
    <source>
        <dbReference type="SAM" id="MobiDB-lite"/>
    </source>
</evidence>
<feature type="region of interest" description="Disordered" evidence="1">
    <location>
        <begin position="1"/>
        <end position="37"/>
    </location>
</feature>
<accession>A0ABS0X7G4</accession>
<gene>
    <name evidence="2" type="ORF">JGB26_18805</name>
</gene>
<name>A0ABS0X7G4_9ACTN</name>
<evidence type="ECO:0000313" key="3">
    <source>
        <dbReference type="Proteomes" id="UP000634780"/>
    </source>
</evidence>
<feature type="compositionally biased region" description="Low complexity" evidence="1">
    <location>
        <begin position="1"/>
        <end position="12"/>
    </location>
</feature>
<evidence type="ECO:0008006" key="4">
    <source>
        <dbReference type="Google" id="ProtNLM"/>
    </source>
</evidence>
<dbReference type="RefSeq" id="WP_190117379.1">
    <property type="nucleotide sequence ID" value="NZ_BMVR01000007.1"/>
</dbReference>